<evidence type="ECO:0000313" key="6">
    <source>
        <dbReference type="Proteomes" id="UP000791440"/>
    </source>
</evidence>
<organism evidence="5 6">
    <name type="scientific">Manduca sexta</name>
    <name type="common">Tobacco hawkmoth</name>
    <name type="synonym">Tobacco hornworm</name>
    <dbReference type="NCBI Taxonomy" id="7130"/>
    <lineage>
        <taxon>Eukaryota</taxon>
        <taxon>Metazoa</taxon>
        <taxon>Ecdysozoa</taxon>
        <taxon>Arthropoda</taxon>
        <taxon>Hexapoda</taxon>
        <taxon>Insecta</taxon>
        <taxon>Pterygota</taxon>
        <taxon>Neoptera</taxon>
        <taxon>Endopterygota</taxon>
        <taxon>Lepidoptera</taxon>
        <taxon>Glossata</taxon>
        <taxon>Ditrysia</taxon>
        <taxon>Bombycoidea</taxon>
        <taxon>Sphingidae</taxon>
        <taxon>Sphinginae</taxon>
        <taxon>Sphingini</taxon>
        <taxon>Manduca</taxon>
    </lineage>
</organism>
<dbReference type="Pfam" id="PF00079">
    <property type="entry name" value="Serpin"/>
    <property type="match status" value="2"/>
</dbReference>
<accession>A0A921Z5K0</accession>
<keyword evidence="3" id="KW-0732">Signal</keyword>
<dbReference type="GO" id="GO:0005615">
    <property type="term" value="C:extracellular space"/>
    <property type="evidence" value="ECO:0007669"/>
    <property type="project" value="InterPro"/>
</dbReference>
<reference evidence="5" key="1">
    <citation type="journal article" date="2016" name="Insect Biochem. Mol. Biol.">
        <title>Multifaceted biological insights from a draft genome sequence of the tobacco hornworm moth, Manduca sexta.</title>
        <authorList>
            <person name="Kanost M.R."/>
            <person name="Arrese E.L."/>
            <person name="Cao X."/>
            <person name="Chen Y.R."/>
            <person name="Chellapilla S."/>
            <person name="Goldsmith M.R."/>
            <person name="Grosse-Wilde E."/>
            <person name="Heckel D.G."/>
            <person name="Herndon N."/>
            <person name="Jiang H."/>
            <person name="Papanicolaou A."/>
            <person name="Qu J."/>
            <person name="Soulages J.L."/>
            <person name="Vogel H."/>
            <person name="Walters J."/>
            <person name="Waterhouse R.M."/>
            <person name="Ahn S.J."/>
            <person name="Almeida F.C."/>
            <person name="An C."/>
            <person name="Aqrawi P."/>
            <person name="Bretschneider A."/>
            <person name="Bryant W.B."/>
            <person name="Bucks S."/>
            <person name="Chao H."/>
            <person name="Chevignon G."/>
            <person name="Christen J.M."/>
            <person name="Clarke D.F."/>
            <person name="Dittmer N.T."/>
            <person name="Ferguson L.C.F."/>
            <person name="Garavelou S."/>
            <person name="Gordon K.H.J."/>
            <person name="Gunaratna R.T."/>
            <person name="Han Y."/>
            <person name="Hauser F."/>
            <person name="He Y."/>
            <person name="Heidel-Fischer H."/>
            <person name="Hirsh A."/>
            <person name="Hu Y."/>
            <person name="Jiang H."/>
            <person name="Kalra D."/>
            <person name="Klinner C."/>
            <person name="Konig C."/>
            <person name="Kovar C."/>
            <person name="Kroll A.R."/>
            <person name="Kuwar S.S."/>
            <person name="Lee S.L."/>
            <person name="Lehman R."/>
            <person name="Li K."/>
            <person name="Li Z."/>
            <person name="Liang H."/>
            <person name="Lovelace S."/>
            <person name="Lu Z."/>
            <person name="Mansfield J.H."/>
            <person name="McCulloch K.J."/>
            <person name="Mathew T."/>
            <person name="Morton B."/>
            <person name="Muzny D.M."/>
            <person name="Neunemann D."/>
            <person name="Ongeri F."/>
            <person name="Pauchet Y."/>
            <person name="Pu L.L."/>
            <person name="Pyrousis I."/>
            <person name="Rao X.J."/>
            <person name="Redding A."/>
            <person name="Roesel C."/>
            <person name="Sanchez-Gracia A."/>
            <person name="Schaack S."/>
            <person name="Shukla A."/>
            <person name="Tetreau G."/>
            <person name="Wang Y."/>
            <person name="Xiong G.H."/>
            <person name="Traut W."/>
            <person name="Walsh T.K."/>
            <person name="Worley K.C."/>
            <person name="Wu D."/>
            <person name="Wu W."/>
            <person name="Wu Y.Q."/>
            <person name="Zhang X."/>
            <person name="Zou Z."/>
            <person name="Zucker H."/>
            <person name="Briscoe A.D."/>
            <person name="Burmester T."/>
            <person name="Clem R.J."/>
            <person name="Feyereisen R."/>
            <person name="Grimmelikhuijzen C.J.P."/>
            <person name="Hamodrakas S.J."/>
            <person name="Hansson B.S."/>
            <person name="Huguet E."/>
            <person name="Jermiin L.S."/>
            <person name="Lan Q."/>
            <person name="Lehman H.K."/>
            <person name="Lorenzen M."/>
            <person name="Merzendorfer H."/>
            <person name="Michalopoulos I."/>
            <person name="Morton D.B."/>
            <person name="Muthukrishnan S."/>
            <person name="Oakeshott J.G."/>
            <person name="Palmer W."/>
            <person name="Park Y."/>
            <person name="Passarelli A.L."/>
            <person name="Rozas J."/>
            <person name="Schwartz L.M."/>
            <person name="Smith W."/>
            <person name="Southgate A."/>
            <person name="Vilcinskas A."/>
            <person name="Vogt R."/>
            <person name="Wang P."/>
            <person name="Werren J."/>
            <person name="Yu X.Q."/>
            <person name="Zhou J.J."/>
            <person name="Brown S.J."/>
            <person name="Scherer S.E."/>
            <person name="Richards S."/>
            <person name="Blissard G.W."/>
        </authorList>
    </citation>
    <scope>NUCLEOTIDE SEQUENCE</scope>
</reference>
<evidence type="ECO:0000256" key="3">
    <source>
        <dbReference type="SAM" id="SignalP"/>
    </source>
</evidence>
<feature type="domain" description="Serpin" evidence="4">
    <location>
        <begin position="64"/>
        <end position="413"/>
    </location>
</feature>
<dbReference type="EMBL" id="JH668403">
    <property type="protein sequence ID" value="KAG6451255.1"/>
    <property type="molecule type" value="Genomic_DNA"/>
</dbReference>
<feature type="non-terminal residue" evidence="5">
    <location>
        <position position="414"/>
    </location>
</feature>
<reference evidence="5" key="2">
    <citation type="submission" date="2020-12" db="EMBL/GenBank/DDBJ databases">
        <authorList>
            <person name="Kanost M."/>
        </authorList>
    </citation>
    <scope>NUCLEOTIDE SEQUENCE</scope>
</reference>
<feature type="signal peptide" evidence="3">
    <location>
        <begin position="1"/>
        <end position="17"/>
    </location>
</feature>
<gene>
    <name evidence="5" type="ORF">O3G_MSEX007045</name>
</gene>
<proteinExistence type="inferred from homology"/>
<protein>
    <recommendedName>
        <fullName evidence="4">Serpin domain-containing protein</fullName>
    </recommendedName>
</protein>
<dbReference type="Proteomes" id="UP000791440">
    <property type="component" value="Unassembled WGS sequence"/>
</dbReference>
<name>A0A921Z5K0_MANSE</name>
<dbReference type="SMART" id="SM00093">
    <property type="entry name" value="SERPIN"/>
    <property type="match status" value="1"/>
</dbReference>
<comment type="caution">
    <text evidence="5">The sequence shown here is derived from an EMBL/GenBank/DDBJ whole genome shotgun (WGS) entry which is preliminary data.</text>
</comment>
<evidence type="ECO:0000313" key="5">
    <source>
        <dbReference type="EMBL" id="KAG6451255.1"/>
    </source>
</evidence>
<dbReference type="PANTHER" id="PTHR11461">
    <property type="entry name" value="SERINE PROTEASE INHIBITOR, SERPIN"/>
    <property type="match status" value="1"/>
</dbReference>
<sequence>MKSVVVFTLIVVLCGSAKELKSNSYQSEYNGIAFNRNYGLVYLGTCGNIDVALAYRRAFYEFTTSVYKRIAIRTAGHFVFSPLSMWISLAALAEGTDGVARAELFNLLRLPEEKCIRQQYYAIASRCEPPGEDVALSRTRLFIFDEELVLNKQWENFVCSHWLIGIIRGTLRRNPMKALHLMRSIFAVQLHHLNLNGNSVILDTLDYDGLWTSAFQDATPERVPFYNDYGEKVGMVEMMRMKKRVKLAYLPEYNIKVLELPVGYHGRYRVMFGLMTGNSGVPQAIKILKSNLMFEVLQNLRISKIPLDVAIPRFSLSYEYDVRSILEEINVTNVWTDHWATRNISEPAALPTGFVQRVTVTFNRTGLNPYEHEITPAQDTGETGLHAEIGKDFIADRTFMFAAFDTETYTCLFT</sequence>
<dbReference type="PANTHER" id="PTHR11461:SF211">
    <property type="entry name" value="GH10112P-RELATED"/>
    <property type="match status" value="1"/>
</dbReference>
<feature type="chain" id="PRO_5037529985" description="Serpin domain-containing protein" evidence="3">
    <location>
        <begin position="18"/>
        <end position="414"/>
    </location>
</feature>
<dbReference type="GO" id="GO:0004867">
    <property type="term" value="F:serine-type endopeptidase inhibitor activity"/>
    <property type="evidence" value="ECO:0007669"/>
    <property type="project" value="InterPro"/>
</dbReference>
<evidence type="ECO:0000259" key="4">
    <source>
        <dbReference type="SMART" id="SM00093"/>
    </source>
</evidence>
<comment type="similarity">
    <text evidence="1 2">Belongs to the serpin family.</text>
</comment>
<evidence type="ECO:0000256" key="1">
    <source>
        <dbReference type="ARBA" id="ARBA00009500"/>
    </source>
</evidence>
<dbReference type="AlphaFoldDB" id="A0A921Z5K0"/>
<keyword evidence="6" id="KW-1185">Reference proteome</keyword>
<dbReference type="InterPro" id="IPR023796">
    <property type="entry name" value="Serpin_dom"/>
</dbReference>
<dbReference type="InterPro" id="IPR000215">
    <property type="entry name" value="Serpin_fam"/>
</dbReference>
<evidence type="ECO:0000256" key="2">
    <source>
        <dbReference type="RuleBase" id="RU000411"/>
    </source>
</evidence>